<dbReference type="InterPro" id="IPR036866">
    <property type="entry name" value="RibonucZ/Hydroxyglut_hydro"/>
</dbReference>
<proteinExistence type="predicted"/>
<dbReference type="Gene3D" id="3.60.15.10">
    <property type="entry name" value="Ribonuclease Z/Hydroxyacylglutathione hydrolase-like"/>
    <property type="match status" value="1"/>
</dbReference>
<dbReference type="AlphaFoldDB" id="A0A9W8GBZ8"/>
<dbReference type="PANTHER" id="PTHR42663">
    <property type="entry name" value="HYDROLASE C777.06C-RELATED-RELATED"/>
    <property type="match status" value="1"/>
</dbReference>
<dbReference type="OrthoDB" id="341300at2759"/>
<evidence type="ECO:0000313" key="1">
    <source>
        <dbReference type="EMBL" id="KAJ2679093.1"/>
    </source>
</evidence>
<reference evidence="1" key="1">
    <citation type="submission" date="2022-07" db="EMBL/GenBank/DDBJ databases">
        <title>Phylogenomic reconstructions and comparative analyses of Kickxellomycotina fungi.</title>
        <authorList>
            <person name="Reynolds N.K."/>
            <person name="Stajich J.E."/>
            <person name="Barry K."/>
            <person name="Grigoriev I.V."/>
            <person name="Crous P."/>
            <person name="Smith M.E."/>
        </authorList>
    </citation>
    <scope>NUCLEOTIDE SEQUENCE</scope>
    <source>
        <strain evidence="1">NRRL 3115</strain>
    </source>
</reference>
<accession>A0A9W8GBZ8</accession>
<dbReference type="Proteomes" id="UP001151518">
    <property type="component" value="Unassembled WGS sequence"/>
</dbReference>
<dbReference type="PANTHER" id="PTHR42663:SF6">
    <property type="entry name" value="HYDROLASE C777.06C-RELATED"/>
    <property type="match status" value="1"/>
</dbReference>
<organism evidence="1 2">
    <name type="scientific">Coemansia spiralis</name>
    <dbReference type="NCBI Taxonomy" id="417178"/>
    <lineage>
        <taxon>Eukaryota</taxon>
        <taxon>Fungi</taxon>
        <taxon>Fungi incertae sedis</taxon>
        <taxon>Zoopagomycota</taxon>
        <taxon>Kickxellomycotina</taxon>
        <taxon>Kickxellomycetes</taxon>
        <taxon>Kickxellales</taxon>
        <taxon>Kickxellaceae</taxon>
        <taxon>Coemansia</taxon>
    </lineage>
</organism>
<name>A0A9W8GBZ8_9FUNG</name>
<comment type="caution">
    <text evidence="1">The sequence shown here is derived from an EMBL/GenBank/DDBJ whole genome shotgun (WGS) entry which is preliminary data.</text>
</comment>
<gene>
    <name evidence="1" type="ORF">GGI25_001865</name>
</gene>
<evidence type="ECO:0000313" key="2">
    <source>
        <dbReference type="Proteomes" id="UP001151518"/>
    </source>
</evidence>
<protein>
    <submittedName>
        <fullName evidence="1">Uncharacterized protein</fullName>
    </submittedName>
</protein>
<dbReference type="EMBL" id="JANBTW010000015">
    <property type="protein sequence ID" value="KAJ2679093.1"/>
    <property type="molecule type" value="Genomic_DNA"/>
</dbReference>
<sequence>MNKRGNTSLLERIDHPNGRKRNVLIDCDREIFDTISYIFPYTVDTTKATSGSNPPALEPRTIEYPYKAFDCQGIVFQPLCVGHGRYSNRGSLYFTGFRFGNITYVSYCSKILYKTAVLMTGCKPLIHAAFQWDPYLSYFGYWQTLHEVKCLWPKGMLLIGFGHKMGHLNMEERVVNPKVEEEVTVKSSYNRQKVIFCKLSQQH</sequence>